<evidence type="ECO:0000313" key="1">
    <source>
        <dbReference type="EMBL" id="HJA71547.1"/>
    </source>
</evidence>
<organism evidence="1 2">
    <name type="scientific">Candidatus Lachnoclostridium stercoravium</name>
    <dbReference type="NCBI Taxonomy" id="2838633"/>
    <lineage>
        <taxon>Bacteria</taxon>
        <taxon>Bacillati</taxon>
        <taxon>Bacillota</taxon>
        <taxon>Clostridia</taxon>
        <taxon>Lachnospirales</taxon>
        <taxon>Lachnospiraceae</taxon>
    </lineage>
</organism>
<dbReference type="AlphaFoldDB" id="A0A9D2HIL9"/>
<reference evidence="1" key="2">
    <citation type="submission" date="2021-04" db="EMBL/GenBank/DDBJ databases">
        <authorList>
            <person name="Gilroy R."/>
        </authorList>
    </citation>
    <scope>NUCLEOTIDE SEQUENCE</scope>
    <source>
        <strain evidence="1">CHK178-16964</strain>
    </source>
</reference>
<evidence type="ECO:0000313" key="2">
    <source>
        <dbReference type="Proteomes" id="UP000823900"/>
    </source>
</evidence>
<comment type="caution">
    <text evidence="1">The sequence shown here is derived from an EMBL/GenBank/DDBJ whole genome shotgun (WGS) entry which is preliminary data.</text>
</comment>
<accession>A0A9D2HIL9</accession>
<dbReference type="Pfam" id="PF18941">
    <property type="entry name" value="DUF5688"/>
    <property type="match status" value="1"/>
</dbReference>
<reference evidence="1" key="1">
    <citation type="journal article" date="2021" name="PeerJ">
        <title>Extensive microbial diversity within the chicken gut microbiome revealed by metagenomics and culture.</title>
        <authorList>
            <person name="Gilroy R."/>
            <person name="Ravi A."/>
            <person name="Getino M."/>
            <person name="Pursley I."/>
            <person name="Horton D.L."/>
            <person name="Alikhan N.F."/>
            <person name="Baker D."/>
            <person name="Gharbi K."/>
            <person name="Hall N."/>
            <person name="Watson M."/>
            <person name="Adriaenssens E.M."/>
            <person name="Foster-Nyarko E."/>
            <person name="Jarju S."/>
            <person name="Secka A."/>
            <person name="Antonio M."/>
            <person name="Oren A."/>
            <person name="Chaudhuri R.R."/>
            <person name="La Ragione R."/>
            <person name="Hildebrand F."/>
            <person name="Pallen M.J."/>
        </authorList>
    </citation>
    <scope>NUCLEOTIDE SEQUENCE</scope>
    <source>
        <strain evidence="1">CHK178-16964</strain>
    </source>
</reference>
<protein>
    <submittedName>
        <fullName evidence="1">Uncharacterized protein</fullName>
    </submittedName>
</protein>
<proteinExistence type="predicted"/>
<dbReference type="EMBL" id="DWZA01000072">
    <property type="protein sequence ID" value="HJA71547.1"/>
    <property type="molecule type" value="Genomic_DNA"/>
</dbReference>
<name>A0A9D2HIL9_9FIRM</name>
<gene>
    <name evidence="1" type="ORF">IAA07_08235</name>
</gene>
<dbReference type="InterPro" id="IPR043743">
    <property type="entry name" value="DUF5688"/>
</dbReference>
<sequence length="313" mass="35064">MVYKTFLDDVCLAVAARLGDSFSVSLQQIPKNNGVLSDSLCIQKPPSPVSAAIYLGHFFEEYRNGMPLSSITSEILDLYRSHSLPPAFRPEQFLSFETCRKNLACKLINTSRNQTALSSIPHIPFLDLSIVFCIFTESEDEIFTSLVNNSQIKLWGITEDELFIQAKANSMLLFPPVIRELDEVIREMISPDGRKQPKEEKEASAPIQEEKPLIYVLTNTKGVNGAYSMLYPGVLESFAQAAGSDLVIIPSSIHEVLLIPQESDMDYSDMDDTIREVNQNEVPTEDHLSDHTYFYSRMSGRIFLPSGISAKLP</sequence>
<dbReference type="Proteomes" id="UP000823900">
    <property type="component" value="Unassembled WGS sequence"/>
</dbReference>